<dbReference type="Gene3D" id="3.30.2320.10">
    <property type="entry name" value="hypothetical protein PF0899 domain"/>
    <property type="match status" value="1"/>
</dbReference>
<evidence type="ECO:0000313" key="3">
    <source>
        <dbReference type="EMBL" id="QTD57561.1"/>
    </source>
</evidence>
<comment type="subcellular location">
    <subcellularLocation>
        <location evidence="1">Virion</location>
    </subcellularLocation>
</comment>
<dbReference type="Pfam" id="PF05065">
    <property type="entry name" value="Phage_capsid"/>
    <property type="match status" value="1"/>
</dbReference>
<accession>A0ABX7T7H8</accession>
<sequence>MDISNTPLETKADTLEDSFDTVLMAEDIAVLRTDVDGLKSQMDDISKASARPVLAGNADGVKGMAPSAAAQDFVTKYLRRGDHAGVELKSFSGASGPEGGFAVPQEIDALIGRTLKDISPIRSIATVVQTGSAGYRKLVTHGGTPSGWVSETAGRPETDTPNFNEIAPPTGELYANPAASQGMLDDAAFDVEAWLADEIAREFAQAEGAAFVGGSGVNQPRGFLNAPVTDEPDGARAFGSLQYVPSGAAGGFAGADGEDALVDLVHTLKPAYRQGASFVMNSATLAQIRKFKTADGAFLWQASLASGQPDMLLGYPVVEAEDMPDVAADSLSIAFGNFRAGYLIAERSATSILRDPFTNKPFVHFYATKRVGGQVMNSEAIKLMRFSVS</sequence>
<reference evidence="3 4" key="1">
    <citation type="submission" date="2021-03" db="EMBL/GenBank/DDBJ databases">
        <title>Complete genome of Parasphingorhabdus_sp.JHSY0214.</title>
        <authorList>
            <person name="Yoo J.H."/>
            <person name="Bae J.W."/>
        </authorList>
    </citation>
    <scope>NUCLEOTIDE SEQUENCE [LARGE SCALE GENOMIC DNA]</scope>
    <source>
        <strain evidence="3 4">JHSY0214</strain>
    </source>
</reference>
<dbReference type="EMBL" id="CP071794">
    <property type="protein sequence ID" value="QTD57561.1"/>
    <property type="molecule type" value="Genomic_DNA"/>
</dbReference>
<dbReference type="InterPro" id="IPR054612">
    <property type="entry name" value="Phage_capsid-like_C"/>
</dbReference>
<evidence type="ECO:0000313" key="4">
    <source>
        <dbReference type="Proteomes" id="UP000663923"/>
    </source>
</evidence>
<keyword evidence="4" id="KW-1185">Reference proteome</keyword>
<dbReference type="RefSeq" id="WP_207990130.1">
    <property type="nucleotide sequence ID" value="NZ_CP071794.1"/>
</dbReference>
<dbReference type="NCBIfam" id="TIGR01554">
    <property type="entry name" value="major_cap_HK97"/>
    <property type="match status" value="1"/>
</dbReference>
<name>A0ABX7T7H8_9SPHN</name>
<evidence type="ECO:0000259" key="2">
    <source>
        <dbReference type="Pfam" id="PF05065"/>
    </source>
</evidence>
<protein>
    <submittedName>
        <fullName evidence="3">Phage major capsid protein</fullName>
    </submittedName>
</protein>
<evidence type="ECO:0000256" key="1">
    <source>
        <dbReference type="ARBA" id="ARBA00004328"/>
    </source>
</evidence>
<organism evidence="3 4">
    <name type="scientific">Parasphingorhabdus cellanae</name>
    <dbReference type="NCBI Taxonomy" id="2806553"/>
    <lineage>
        <taxon>Bacteria</taxon>
        <taxon>Pseudomonadati</taxon>
        <taxon>Pseudomonadota</taxon>
        <taxon>Alphaproteobacteria</taxon>
        <taxon>Sphingomonadales</taxon>
        <taxon>Sphingomonadaceae</taxon>
        <taxon>Parasphingorhabdus</taxon>
    </lineage>
</organism>
<gene>
    <name evidence="3" type="ORF">J4G78_08600</name>
</gene>
<feature type="domain" description="Phage capsid-like C-terminal" evidence="2">
    <location>
        <begin position="99"/>
        <end position="386"/>
    </location>
</feature>
<dbReference type="Gene3D" id="3.30.2400.10">
    <property type="entry name" value="Major capsid protein gp5"/>
    <property type="match status" value="1"/>
</dbReference>
<dbReference type="Proteomes" id="UP000663923">
    <property type="component" value="Chromosome"/>
</dbReference>
<dbReference type="SUPFAM" id="SSF56563">
    <property type="entry name" value="Major capsid protein gp5"/>
    <property type="match status" value="1"/>
</dbReference>
<proteinExistence type="predicted"/>
<dbReference type="InterPro" id="IPR024455">
    <property type="entry name" value="Phage_capsid"/>
</dbReference>